<organism evidence="1 2">
    <name type="scientific">Prosthecobacter fluviatilis</name>
    <dbReference type="NCBI Taxonomy" id="445931"/>
    <lineage>
        <taxon>Bacteria</taxon>
        <taxon>Pseudomonadati</taxon>
        <taxon>Verrucomicrobiota</taxon>
        <taxon>Verrucomicrobiia</taxon>
        <taxon>Verrucomicrobiales</taxon>
        <taxon>Verrucomicrobiaceae</taxon>
        <taxon>Prosthecobacter</taxon>
    </lineage>
</organism>
<proteinExistence type="predicted"/>
<name>A0ABW0KPY2_9BACT</name>
<protein>
    <submittedName>
        <fullName evidence="1">Uncharacterized protein</fullName>
    </submittedName>
</protein>
<reference evidence="2" key="1">
    <citation type="journal article" date="2019" name="Int. J. Syst. Evol. Microbiol.">
        <title>The Global Catalogue of Microorganisms (GCM) 10K type strain sequencing project: providing services to taxonomists for standard genome sequencing and annotation.</title>
        <authorList>
            <consortium name="The Broad Institute Genomics Platform"/>
            <consortium name="The Broad Institute Genome Sequencing Center for Infectious Disease"/>
            <person name="Wu L."/>
            <person name="Ma J."/>
        </authorList>
    </citation>
    <scope>NUCLEOTIDE SEQUENCE [LARGE SCALE GENOMIC DNA]</scope>
    <source>
        <strain evidence="2">CGMCC 4.1469</strain>
    </source>
</reference>
<dbReference type="EMBL" id="JBHSMQ010000003">
    <property type="protein sequence ID" value="MFC5455022.1"/>
    <property type="molecule type" value="Genomic_DNA"/>
</dbReference>
<dbReference type="RefSeq" id="WP_377165696.1">
    <property type="nucleotide sequence ID" value="NZ_JBHSMQ010000003.1"/>
</dbReference>
<dbReference type="Proteomes" id="UP001596052">
    <property type="component" value="Unassembled WGS sequence"/>
</dbReference>
<gene>
    <name evidence="1" type="ORF">ACFQDI_09170</name>
</gene>
<accession>A0ABW0KPY2</accession>
<sequence length="208" mass="23322">MKLLRLVLTFVAGASLGVALHARLFPAKSNASGADGALSPASLFQGVPYVDHELVPSSILGLLGVMKDREDDVLQAATIRTLALNPEEVQAVRQHLRKLAENWAYAVNVRSMRDSQWQLSYPATAAKAQLMEEARWAEQLLGYQRAYLFMVLMEKDFSVLFLRDDVSIEKKTDSEWSLIAGQRGFSFDVRQLQPHSPMIRLQFKCSAR</sequence>
<comment type="caution">
    <text evidence="1">The sequence shown here is derived from an EMBL/GenBank/DDBJ whole genome shotgun (WGS) entry which is preliminary data.</text>
</comment>
<evidence type="ECO:0000313" key="2">
    <source>
        <dbReference type="Proteomes" id="UP001596052"/>
    </source>
</evidence>
<evidence type="ECO:0000313" key="1">
    <source>
        <dbReference type="EMBL" id="MFC5455022.1"/>
    </source>
</evidence>
<keyword evidence="2" id="KW-1185">Reference proteome</keyword>